<comment type="caution">
    <text evidence="1">The sequence shown here is derived from an EMBL/GenBank/DDBJ whole genome shotgun (WGS) entry which is preliminary data.</text>
</comment>
<reference evidence="2" key="1">
    <citation type="submission" date="2016-07" db="EMBL/GenBank/DDBJ databases">
        <title>Nontailed viruses are major unrecognized killers of bacteria in the ocean.</title>
        <authorList>
            <person name="Kauffman K."/>
            <person name="Hussain F."/>
            <person name="Yang J."/>
            <person name="Arevalo P."/>
            <person name="Brown J."/>
            <person name="Cutler M."/>
            <person name="Kelly L."/>
            <person name="Polz M.F."/>
        </authorList>
    </citation>
    <scope>NUCLEOTIDE SEQUENCE [LARGE SCALE GENOMIC DNA]</scope>
    <source>
        <strain evidence="2">10N.222.49.A5</strain>
    </source>
</reference>
<organism evidence="1 2">
    <name type="scientific">Vibrio breoganii</name>
    <dbReference type="NCBI Taxonomy" id="553239"/>
    <lineage>
        <taxon>Bacteria</taxon>
        <taxon>Pseudomonadati</taxon>
        <taxon>Pseudomonadota</taxon>
        <taxon>Gammaproteobacteria</taxon>
        <taxon>Vibrionales</taxon>
        <taxon>Vibrionaceae</taxon>
        <taxon>Vibrio</taxon>
    </lineage>
</organism>
<proteinExistence type="predicted"/>
<dbReference type="EMBL" id="MDBO01000092">
    <property type="protein sequence ID" value="PMP08755.1"/>
    <property type="molecule type" value="Genomic_DNA"/>
</dbReference>
<evidence type="ECO:0000313" key="2">
    <source>
        <dbReference type="Proteomes" id="UP000235611"/>
    </source>
</evidence>
<dbReference type="Proteomes" id="UP000235611">
    <property type="component" value="Unassembled WGS sequence"/>
</dbReference>
<protein>
    <submittedName>
        <fullName evidence="1">Uncharacterized protein</fullName>
    </submittedName>
</protein>
<evidence type="ECO:0000313" key="1">
    <source>
        <dbReference type="EMBL" id="PMP08755.1"/>
    </source>
</evidence>
<accession>A0AAP8SW09</accession>
<dbReference type="AlphaFoldDB" id="A0AAP8SW09"/>
<dbReference type="RefSeq" id="WP_017031959.1">
    <property type="nucleotide sequence ID" value="NZ_MCYE01000087.1"/>
</dbReference>
<name>A0AAP8SW09_9VIBR</name>
<gene>
    <name evidence="1" type="ORF">BCS93_13740</name>
</gene>
<sequence length="274" mass="30178">MRRLLILLLFVPLGSALAKEKMSWNMDVLDIQMLQGQTQTFDLVLYNFSGGEGAKLHVVPALQEWVSIHPSIIEDTSDQEHALVVLVSSRTDSPVGTFDGVIQVREFKAGKSNSALTMPLPVILKITDAVSSLPPDPGSKNDQTLVGIDSDLDGVRDDIQRYIVMNYGDNEALKLALLQGAKVNQLKLILSGDKEASRHVAKLSMRVVECVGFVSDMDMDAFDEYQKITAKQMNTRQRSKAYDQYQQNLAGSITYTTDGDGSESCEFDVLATSQ</sequence>